<comment type="caution">
    <text evidence="8">The sequence shown here is derived from an EMBL/GenBank/DDBJ whole genome shotgun (WGS) entry which is preliminary data.</text>
</comment>
<name>C5NXE2_9BACL</name>
<keyword evidence="6" id="KW-0812">Transmembrane</keyword>
<evidence type="ECO:0000256" key="1">
    <source>
        <dbReference type="ARBA" id="ARBA00004168"/>
    </source>
</evidence>
<keyword evidence="5" id="KW-0572">Peptidoglycan-anchor</keyword>
<dbReference type="eggNOG" id="ENOG5030D6V">
    <property type="taxonomic scope" value="Bacteria"/>
</dbReference>
<evidence type="ECO:0000256" key="2">
    <source>
        <dbReference type="ARBA" id="ARBA00022512"/>
    </source>
</evidence>
<proteinExistence type="predicted"/>
<dbReference type="AlphaFoldDB" id="C5NXE2"/>
<comment type="subcellular location">
    <subcellularLocation>
        <location evidence="1">Secreted</location>
        <location evidence="1">Cell wall</location>
        <topology evidence="1">Peptidoglycan-anchor</topology>
    </subcellularLocation>
</comment>
<dbReference type="GeneID" id="93287767"/>
<dbReference type="Pfam" id="PF00746">
    <property type="entry name" value="Gram_pos_anchor"/>
    <property type="match status" value="1"/>
</dbReference>
<dbReference type="Proteomes" id="UP000006004">
    <property type="component" value="Unassembled WGS sequence"/>
</dbReference>
<accession>C5NXE2</accession>
<sequence length="45" mass="5109">MNLLSLNTLPNTGEAVKNYGAYIGIIIIIAVIFFLIWRKKNNKDD</sequence>
<dbReference type="NCBIfam" id="TIGR01167">
    <property type="entry name" value="LPXTG_anchor"/>
    <property type="match status" value="1"/>
</dbReference>
<keyword evidence="2" id="KW-0134">Cell wall</keyword>
<evidence type="ECO:0000313" key="9">
    <source>
        <dbReference type="Proteomes" id="UP000006004"/>
    </source>
</evidence>
<keyword evidence="9" id="KW-1185">Reference proteome</keyword>
<dbReference type="EMBL" id="ACDZ02000014">
    <property type="protein sequence ID" value="EER67763.1"/>
    <property type="molecule type" value="Genomic_DNA"/>
</dbReference>
<organism evidence="8 9">
    <name type="scientific">Gemella haemolysans ATCC 10379</name>
    <dbReference type="NCBI Taxonomy" id="546270"/>
    <lineage>
        <taxon>Bacteria</taxon>
        <taxon>Bacillati</taxon>
        <taxon>Bacillota</taxon>
        <taxon>Bacilli</taxon>
        <taxon>Bacillales</taxon>
        <taxon>Gemellaceae</taxon>
        <taxon>Gemella</taxon>
    </lineage>
</organism>
<protein>
    <submittedName>
        <fullName evidence="8">LPXTG-motif cell wall anchor domain protein</fullName>
    </submittedName>
</protein>
<keyword evidence="6" id="KW-0472">Membrane</keyword>
<evidence type="ECO:0000256" key="6">
    <source>
        <dbReference type="SAM" id="Phobius"/>
    </source>
</evidence>
<gene>
    <name evidence="8" type="ORF">GEMHA0001_0119</name>
</gene>
<reference evidence="8" key="1">
    <citation type="submission" date="2009-01" db="EMBL/GenBank/DDBJ databases">
        <authorList>
            <person name="Fulton L."/>
            <person name="Clifton S."/>
            <person name="Chinwalla A.T."/>
            <person name="Mitreva M."/>
            <person name="Sodergren E."/>
            <person name="Weinstock G."/>
            <person name="Clifton S."/>
            <person name="Dooling D.J."/>
            <person name="Fulton B."/>
            <person name="Minx P."/>
            <person name="Pepin K.H."/>
            <person name="Johnson M."/>
            <person name="Bhonagiri V."/>
            <person name="Nash W.E."/>
            <person name="Mardis E.R."/>
            <person name="Wilson R.K."/>
        </authorList>
    </citation>
    <scope>NUCLEOTIDE SEQUENCE [LARGE SCALE GENOMIC DNA]</scope>
    <source>
        <strain evidence="8">ATCC 10379</strain>
    </source>
</reference>
<evidence type="ECO:0000256" key="3">
    <source>
        <dbReference type="ARBA" id="ARBA00022525"/>
    </source>
</evidence>
<keyword evidence="3" id="KW-0964">Secreted</keyword>
<keyword evidence="6" id="KW-1133">Transmembrane helix</keyword>
<dbReference type="InterPro" id="IPR019931">
    <property type="entry name" value="LPXTG_anchor"/>
</dbReference>
<feature type="transmembrane region" description="Helical" evidence="6">
    <location>
        <begin position="20"/>
        <end position="37"/>
    </location>
</feature>
<evidence type="ECO:0000256" key="4">
    <source>
        <dbReference type="ARBA" id="ARBA00022729"/>
    </source>
</evidence>
<evidence type="ECO:0000313" key="8">
    <source>
        <dbReference type="EMBL" id="EER67763.1"/>
    </source>
</evidence>
<evidence type="ECO:0000256" key="5">
    <source>
        <dbReference type="ARBA" id="ARBA00023088"/>
    </source>
</evidence>
<evidence type="ECO:0000259" key="7">
    <source>
        <dbReference type="Pfam" id="PF00746"/>
    </source>
</evidence>
<keyword evidence="4" id="KW-0732">Signal</keyword>
<reference evidence="8" key="2">
    <citation type="submission" date="2009-06" db="EMBL/GenBank/DDBJ databases">
        <authorList>
            <person name="Sebastian Y."/>
            <person name="Madupu R."/>
            <person name="Durkin A.S."/>
            <person name="Torralba M."/>
            <person name="Methe B."/>
            <person name="Sutton G.G."/>
            <person name="Strausberg R.L."/>
            <person name="Nelson K.E."/>
        </authorList>
    </citation>
    <scope>NUCLEOTIDE SEQUENCE [LARGE SCALE GENOMIC DNA]</scope>
    <source>
        <strain evidence="8">ATCC 10379</strain>
    </source>
</reference>
<feature type="domain" description="Gram-positive cocci surface proteins LPxTG" evidence="7">
    <location>
        <begin position="6"/>
        <end position="43"/>
    </location>
</feature>
<dbReference type="RefSeq" id="WP_003145131.1">
    <property type="nucleotide sequence ID" value="NZ_ACDZ02000014.1"/>
</dbReference>